<evidence type="ECO:0000256" key="3">
    <source>
        <dbReference type="ARBA" id="ARBA00023163"/>
    </source>
</evidence>
<dbReference type="EMBL" id="CP000383">
    <property type="protein sequence ID" value="ABG58231.1"/>
    <property type="molecule type" value="Genomic_DNA"/>
</dbReference>
<keyword evidence="6" id="KW-1185">Reference proteome</keyword>
<dbReference type="PANTHER" id="PTHR42756:SF1">
    <property type="entry name" value="TRANSCRIPTIONAL REPRESSOR OF EMRAB OPERON"/>
    <property type="match status" value="1"/>
</dbReference>
<protein>
    <submittedName>
        <fullName evidence="5">Transcriptional regulator</fullName>
    </submittedName>
</protein>
<dbReference type="InterPro" id="IPR000835">
    <property type="entry name" value="HTH_MarR-typ"/>
</dbReference>
<gene>
    <name evidence="5" type="primary">slyA</name>
    <name evidence="5" type="ordered locus">CHU_0954</name>
</gene>
<dbReference type="SUPFAM" id="SSF46785">
    <property type="entry name" value="Winged helix' DNA-binding domain"/>
    <property type="match status" value="1"/>
</dbReference>
<dbReference type="SMART" id="SM00347">
    <property type="entry name" value="HTH_MARR"/>
    <property type="match status" value="1"/>
</dbReference>
<evidence type="ECO:0000313" key="6">
    <source>
        <dbReference type="Proteomes" id="UP000001822"/>
    </source>
</evidence>
<dbReference type="Gene3D" id="1.10.10.10">
    <property type="entry name" value="Winged helix-like DNA-binding domain superfamily/Winged helix DNA-binding domain"/>
    <property type="match status" value="1"/>
</dbReference>
<dbReference type="Pfam" id="PF01047">
    <property type="entry name" value="MarR"/>
    <property type="match status" value="1"/>
</dbReference>
<dbReference type="InterPro" id="IPR036388">
    <property type="entry name" value="WH-like_DNA-bd_sf"/>
</dbReference>
<proteinExistence type="predicted"/>
<dbReference type="OrthoDB" id="763883at2"/>
<dbReference type="PROSITE" id="PS50995">
    <property type="entry name" value="HTH_MARR_2"/>
    <property type="match status" value="1"/>
</dbReference>
<dbReference type="GO" id="GO:0003700">
    <property type="term" value="F:DNA-binding transcription factor activity"/>
    <property type="evidence" value="ECO:0007669"/>
    <property type="project" value="InterPro"/>
</dbReference>
<evidence type="ECO:0000313" key="5">
    <source>
        <dbReference type="EMBL" id="ABG58231.1"/>
    </source>
</evidence>
<name>A0A6N4SPH2_CYTH3</name>
<accession>A0A6N4SPH2</accession>
<feature type="domain" description="HTH marR-type" evidence="4">
    <location>
        <begin position="14"/>
        <end position="150"/>
    </location>
</feature>
<organism evidence="5 6">
    <name type="scientific">Cytophaga hutchinsonii (strain ATCC 33406 / DSM 1761 / CIP 103989 / NBRC 15051 / NCIMB 9469 / D465)</name>
    <dbReference type="NCBI Taxonomy" id="269798"/>
    <lineage>
        <taxon>Bacteria</taxon>
        <taxon>Pseudomonadati</taxon>
        <taxon>Bacteroidota</taxon>
        <taxon>Cytophagia</taxon>
        <taxon>Cytophagales</taxon>
        <taxon>Cytophagaceae</taxon>
        <taxon>Cytophaga</taxon>
    </lineage>
</organism>
<evidence type="ECO:0000256" key="2">
    <source>
        <dbReference type="ARBA" id="ARBA00023125"/>
    </source>
</evidence>
<dbReference type="AlphaFoldDB" id="A0A6N4SPH2"/>
<dbReference type="Proteomes" id="UP000001822">
    <property type="component" value="Chromosome"/>
</dbReference>
<dbReference type="PRINTS" id="PR00598">
    <property type="entry name" value="HTHMARR"/>
</dbReference>
<keyword evidence="2" id="KW-0238">DNA-binding</keyword>
<keyword evidence="3" id="KW-0804">Transcription</keyword>
<keyword evidence="1" id="KW-0805">Transcription regulation</keyword>
<reference evidence="5 6" key="1">
    <citation type="journal article" date="2007" name="Appl. Environ. Microbiol.">
        <title>Genome sequence of the cellulolytic gliding bacterium Cytophaga hutchinsonii.</title>
        <authorList>
            <person name="Xie G."/>
            <person name="Bruce D.C."/>
            <person name="Challacombe J.F."/>
            <person name="Chertkov O."/>
            <person name="Detter J.C."/>
            <person name="Gilna P."/>
            <person name="Han C.S."/>
            <person name="Lucas S."/>
            <person name="Misra M."/>
            <person name="Myers G.L."/>
            <person name="Richardson P."/>
            <person name="Tapia R."/>
            <person name="Thayer N."/>
            <person name="Thompson L.S."/>
            <person name="Brettin T.S."/>
            <person name="Henrissat B."/>
            <person name="Wilson D.B."/>
            <person name="McBride M.J."/>
        </authorList>
    </citation>
    <scope>NUCLEOTIDE SEQUENCE [LARGE SCALE GENOMIC DNA]</scope>
    <source>
        <strain evidence="6">ATCC 33406 / DSM 1761 / CIP 103989 / NBRC 15051 / NCIMB 9469 / D465</strain>
    </source>
</reference>
<dbReference type="PANTHER" id="PTHR42756">
    <property type="entry name" value="TRANSCRIPTIONAL REGULATOR, MARR"/>
    <property type="match status" value="1"/>
</dbReference>
<sequence length="150" mass="17464">MRLEDEIKQVKAFKNDYNKAVVNLIFTYNWLESSSKAFFKDFDLTSQQFNILRILKGQHPNPSTINLLRDRMLDKMCDASRLVERLRIKGLVERSQASSDKRAVDIFITKKGEELLAKIEVEFPAFEEKLHTLSAEEIVVFNNLLDKLRG</sequence>
<dbReference type="SMR" id="A0A6N4SPH2"/>
<evidence type="ECO:0000256" key="1">
    <source>
        <dbReference type="ARBA" id="ARBA00023015"/>
    </source>
</evidence>
<dbReference type="RefSeq" id="WP_011584346.1">
    <property type="nucleotide sequence ID" value="NC_008255.1"/>
</dbReference>
<dbReference type="InterPro" id="IPR036390">
    <property type="entry name" value="WH_DNA-bd_sf"/>
</dbReference>
<evidence type="ECO:0000259" key="4">
    <source>
        <dbReference type="PROSITE" id="PS50995"/>
    </source>
</evidence>
<dbReference type="GO" id="GO:0003677">
    <property type="term" value="F:DNA binding"/>
    <property type="evidence" value="ECO:0007669"/>
    <property type="project" value="UniProtKB-KW"/>
</dbReference>
<dbReference type="KEGG" id="chu:CHU_0954"/>